<dbReference type="EMBL" id="HBGK01013280">
    <property type="protein sequence ID" value="CAD9277991.1"/>
    <property type="molecule type" value="Transcribed_RNA"/>
</dbReference>
<dbReference type="AlphaFoldDB" id="A0A7S1UTB9"/>
<evidence type="ECO:0000313" key="1">
    <source>
        <dbReference type="EMBL" id="CAD9277991.1"/>
    </source>
</evidence>
<organism evidence="1">
    <name type="scientific">Grammatophora oceanica</name>
    <dbReference type="NCBI Taxonomy" id="210454"/>
    <lineage>
        <taxon>Eukaryota</taxon>
        <taxon>Sar</taxon>
        <taxon>Stramenopiles</taxon>
        <taxon>Ochrophyta</taxon>
        <taxon>Bacillariophyta</taxon>
        <taxon>Fragilariophyceae</taxon>
        <taxon>Fragilariophycidae</taxon>
        <taxon>Rhabdonematales</taxon>
        <taxon>Grammatophoraceae</taxon>
        <taxon>Grammatophora</taxon>
    </lineage>
</organism>
<protein>
    <submittedName>
        <fullName evidence="1">Uncharacterized protein</fullName>
    </submittedName>
</protein>
<sequence>MDGWVNGKIDDTQQAGFTKFLGRYGDGDDHPSKTFFVPSDAEELVFEFDFYEIDSWESDSQNGPDCIFGVFGGSNKIHLGAFNSTDEREDSGEVEGIRWQRVSLNPPEHLGFGGGSDANRDQKHRVTAYVPPEYYRSGEIELQLLYTLTDGIRDESAGFDNVKITARYDCGCVPSKDIVYEDFEDGLPMGWFNGMVDGDSNSCFTKFLGRFDNSTENPYKVYPVPAGADRVVLELDFYEIDSWDGETNDEGPDCFYAYIGEDRTKLDFGIFSSVVDEGLEVGSEGGISWMRESTQGPYHCGFRGDGDEFKDQKHHISITIPNKYFQNGFLPVELESILTGLKNEESSGIDNVRLTAFYDCGCAEPRPIILDSFENGLATGWTNGKVASSPGTVFTSFLGPYTVEDDGVYPEKVFAVPTDPDFVMIEFDFYEIDHWQNGGDTVFMNVDGERITFGSFRSLQHEGRSSGVTTNGISWERNTPNAESHIAFENNGNNNKDQVHHISVRVPKTFFNDGEIGIMFGVIFDSFQNTEKAGFDNIFLTGHYDCVSSSCTVLDFEEDGVGSPLRHGDKAINSWNAQYGLTIMASGGGDPTIFNSYEVGPNMLDGDHDLGSPNEGCRTPGPGVGTGGAPGKPGENCDPLNNILVLQEPGKTRPDDNSAGGVLSFVFAFNVTVEYIKLLDIDYGNQDHMECTSPGGEHHIINFEGLGKNSVLQVPINLEVSSCDLYLAGSGAVAELGICFDNDVLDILENPGCNVIEHRFGSQCNLGNWGTENVFIRSSNLNKQEVYFQIRNDFDFTIMPIDVWFLNPNTGPYDSPHNCWMRNTVTQGGFLDHHFTARCENGWATLHMIAGSDSANQNYEHQVDVFKPYCQAGVDFPDFDPSGHCYFELRLPCGCDQGRRLTAQELPTLSGGMPEVDDDCVEASKAVDLYRVPVDNCATYDHDDDIQILSQDGEEITFTVAPDCAAEWYATDFIATGGELQCVKSTKCGVPDTHTAMCVDGAAVVDIYAYGNKFRQEDGSQLMVPKACHGGDGGSRVCHFRYVLKCSPSKCETDSSRLKGMDSLDEKIENPTLFQSMKGVLGWAI</sequence>
<accession>A0A7S1UTB9</accession>
<proteinExistence type="predicted"/>
<reference evidence="1" key="1">
    <citation type="submission" date="2021-01" db="EMBL/GenBank/DDBJ databases">
        <authorList>
            <person name="Corre E."/>
            <person name="Pelletier E."/>
            <person name="Niang G."/>
            <person name="Scheremetjew M."/>
            <person name="Finn R."/>
            <person name="Kale V."/>
            <person name="Holt S."/>
            <person name="Cochrane G."/>
            <person name="Meng A."/>
            <person name="Brown T."/>
            <person name="Cohen L."/>
        </authorList>
    </citation>
    <scope>NUCLEOTIDE SEQUENCE</scope>
    <source>
        <strain evidence="1">CCMP 410</strain>
    </source>
</reference>
<gene>
    <name evidence="1" type="ORF">GOCE00092_LOCUS6900</name>
</gene>
<name>A0A7S1UTB9_9STRA</name>